<evidence type="ECO:0000313" key="9">
    <source>
        <dbReference type="Proteomes" id="UP000028926"/>
    </source>
</evidence>
<dbReference type="eggNOG" id="COG0221">
    <property type="taxonomic scope" value="Bacteria"/>
</dbReference>
<sequence>MDISLVPLGANPPHELNVIIEVPMGGDPVKYEIDKTSGAIFVDRMLHTAMYYPCNYGFIPHTLSADGDPLDVLVYCDERLISGCVISVRPIGVLIMEDEAGQDEKLLAVPVKQVSPIHANKESYQDIPEIKLQQIAHFFSHYKDLEKNKWVKVIGWEGVETAQRVIEEAIALAAQKK</sequence>
<comment type="similarity">
    <text evidence="7">Belongs to the PPase family.</text>
</comment>
<dbReference type="GO" id="GO:0006796">
    <property type="term" value="P:phosphate-containing compound metabolic process"/>
    <property type="evidence" value="ECO:0007669"/>
    <property type="project" value="InterPro"/>
</dbReference>
<feature type="binding site" evidence="7">
    <location>
        <position position="142"/>
    </location>
    <ligand>
        <name>substrate</name>
    </ligand>
</feature>
<dbReference type="RefSeq" id="WP_038462790.1">
    <property type="nucleotide sequence ID" value="NZ_CP008941.1"/>
</dbReference>
<dbReference type="HAMAP" id="MF_00209">
    <property type="entry name" value="Inorganic_PPase"/>
    <property type="match status" value="1"/>
</dbReference>
<dbReference type="FunFam" id="3.90.80.10:FF:000003">
    <property type="entry name" value="Inorganic pyrophosphatase"/>
    <property type="match status" value="1"/>
</dbReference>
<evidence type="ECO:0000256" key="5">
    <source>
        <dbReference type="ARBA" id="ARBA00022842"/>
    </source>
</evidence>
<dbReference type="InterPro" id="IPR008162">
    <property type="entry name" value="Pyrophosphatase"/>
</dbReference>
<comment type="catalytic activity">
    <reaction evidence="6 7">
        <text>diphosphate + H2O = 2 phosphate + H(+)</text>
        <dbReference type="Rhea" id="RHEA:24576"/>
        <dbReference type="ChEBI" id="CHEBI:15377"/>
        <dbReference type="ChEBI" id="CHEBI:15378"/>
        <dbReference type="ChEBI" id="CHEBI:33019"/>
        <dbReference type="ChEBI" id="CHEBI:43474"/>
        <dbReference type="EC" id="3.6.1.1"/>
    </reaction>
</comment>
<comment type="cofactor">
    <cofactor evidence="1 7">
        <name>Mg(2+)</name>
        <dbReference type="ChEBI" id="CHEBI:18420"/>
    </cofactor>
</comment>
<dbReference type="Pfam" id="PF00719">
    <property type="entry name" value="Pyrophosphatase"/>
    <property type="match status" value="1"/>
</dbReference>
<evidence type="ECO:0000256" key="1">
    <source>
        <dbReference type="ARBA" id="ARBA00001946"/>
    </source>
</evidence>
<proteinExistence type="inferred from homology"/>
<keyword evidence="4 7" id="KW-0378">Hydrolase</keyword>
<dbReference type="SUPFAM" id="SSF50324">
    <property type="entry name" value="Inorganic pyrophosphatase"/>
    <property type="match status" value="1"/>
</dbReference>
<dbReference type="PROSITE" id="PS00387">
    <property type="entry name" value="PPASE"/>
    <property type="match status" value="1"/>
</dbReference>
<dbReference type="CDD" id="cd00412">
    <property type="entry name" value="pyrophosphatase"/>
    <property type="match status" value="1"/>
</dbReference>
<keyword evidence="3 7" id="KW-0479">Metal-binding</keyword>
<reference evidence="8 9" key="1">
    <citation type="submission" date="2014-07" db="EMBL/GenBank/DDBJ databases">
        <title>Comparative genomic insights into amoeba endosymbionts belonging to the families of Holosporaceae and Candidatus Midichloriaceae within Rickettsiales.</title>
        <authorList>
            <person name="Wang Z."/>
            <person name="Wu M."/>
        </authorList>
    </citation>
    <scope>NUCLEOTIDE SEQUENCE [LARGE SCALE GENOMIC DNA]</scope>
    <source>
        <strain evidence="8">PRA3</strain>
    </source>
</reference>
<dbReference type="HOGENOM" id="CLU_073198_1_0_5"/>
<evidence type="ECO:0000256" key="3">
    <source>
        <dbReference type="ARBA" id="ARBA00022723"/>
    </source>
</evidence>
<dbReference type="STRING" id="91604.ID47_00645"/>
<feature type="binding site" evidence="7">
    <location>
        <position position="44"/>
    </location>
    <ligand>
        <name>substrate</name>
    </ligand>
</feature>
<protein>
    <recommendedName>
        <fullName evidence="7">Inorganic pyrophosphatase</fullName>
        <ecNumber evidence="7">3.6.1.1</ecNumber>
    </recommendedName>
    <alternativeName>
        <fullName evidence="7">Pyrophosphate phospho-hydrolase</fullName>
        <shortName evidence="7">PPase</shortName>
    </alternativeName>
</protein>
<keyword evidence="2 7" id="KW-0963">Cytoplasm</keyword>
<evidence type="ECO:0000256" key="2">
    <source>
        <dbReference type="ARBA" id="ARBA00022490"/>
    </source>
</evidence>
<organism evidence="8 9">
    <name type="scientific">Candidatus Odyssella acanthamoebae</name>
    <dbReference type="NCBI Taxonomy" id="91604"/>
    <lineage>
        <taxon>Bacteria</taxon>
        <taxon>Pseudomonadati</taxon>
        <taxon>Pseudomonadota</taxon>
        <taxon>Alphaproteobacteria</taxon>
        <taxon>Holosporales</taxon>
        <taxon>Candidatus Paracaedibacteraceae</taxon>
        <taxon>Candidatus Odyssella</taxon>
    </lineage>
</organism>
<dbReference type="GO" id="GO:0004427">
    <property type="term" value="F:inorganic diphosphate phosphatase activity"/>
    <property type="evidence" value="ECO:0007669"/>
    <property type="project" value="UniProtKB-UniRule"/>
</dbReference>
<name>A0A077AXW9_9PROT</name>
<dbReference type="OrthoDB" id="5187599at2"/>
<dbReference type="NCBIfam" id="NF002317">
    <property type="entry name" value="PRK01250.1"/>
    <property type="match status" value="1"/>
</dbReference>
<feature type="binding site" evidence="7">
    <location>
        <position position="71"/>
    </location>
    <ligand>
        <name>Mg(2+)</name>
        <dbReference type="ChEBI" id="CHEBI:18420"/>
        <label>1</label>
    </ligand>
</feature>
<dbReference type="PANTHER" id="PTHR10286">
    <property type="entry name" value="INORGANIC PYROPHOSPHATASE"/>
    <property type="match status" value="1"/>
</dbReference>
<dbReference type="AlphaFoldDB" id="A0A077AXW9"/>
<evidence type="ECO:0000256" key="4">
    <source>
        <dbReference type="ARBA" id="ARBA00022801"/>
    </source>
</evidence>
<feature type="binding site" evidence="7">
    <location>
        <position position="66"/>
    </location>
    <ligand>
        <name>Mg(2+)</name>
        <dbReference type="ChEBI" id="CHEBI:18420"/>
        <label>1</label>
    </ligand>
</feature>
<dbReference type="GO" id="GO:0005737">
    <property type="term" value="C:cytoplasm"/>
    <property type="evidence" value="ECO:0007669"/>
    <property type="project" value="UniProtKB-SubCell"/>
</dbReference>
<comment type="subcellular location">
    <subcellularLocation>
        <location evidence="7">Cytoplasm</location>
    </subcellularLocation>
</comment>
<keyword evidence="5 7" id="KW-0460">Magnesium</keyword>
<evidence type="ECO:0000313" key="8">
    <source>
        <dbReference type="EMBL" id="AIK95585.1"/>
    </source>
</evidence>
<feature type="binding site" evidence="7">
    <location>
        <position position="103"/>
    </location>
    <ligand>
        <name>Mg(2+)</name>
        <dbReference type="ChEBI" id="CHEBI:18420"/>
        <label>1</label>
    </ligand>
</feature>
<feature type="binding site" evidence="7">
    <location>
        <position position="56"/>
    </location>
    <ligand>
        <name>substrate</name>
    </ligand>
</feature>
<accession>A0A077AXW9</accession>
<dbReference type="InterPro" id="IPR036649">
    <property type="entry name" value="Pyrophosphatase_sf"/>
</dbReference>
<dbReference type="EC" id="3.6.1.1" evidence="7"/>
<dbReference type="EMBL" id="CP008941">
    <property type="protein sequence ID" value="AIK95585.1"/>
    <property type="molecule type" value="Genomic_DNA"/>
</dbReference>
<comment type="function">
    <text evidence="7">Catalyzes the hydrolysis of inorganic pyrophosphate (PPi) forming two phosphate ions.</text>
</comment>
<dbReference type="Gene3D" id="3.90.80.10">
    <property type="entry name" value="Inorganic pyrophosphatase"/>
    <property type="match status" value="1"/>
</dbReference>
<dbReference type="KEGG" id="paca:ID47_00645"/>
<keyword evidence="9" id="KW-1185">Reference proteome</keyword>
<dbReference type="Proteomes" id="UP000028926">
    <property type="component" value="Chromosome"/>
</dbReference>
<feature type="binding site" evidence="7">
    <location>
        <position position="30"/>
    </location>
    <ligand>
        <name>substrate</name>
    </ligand>
</feature>
<dbReference type="GO" id="GO:0000287">
    <property type="term" value="F:magnesium ion binding"/>
    <property type="evidence" value="ECO:0007669"/>
    <property type="project" value="UniProtKB-UniRule"/>
</dbReference>
<evidence type="ECO:0000256" key="7">
    <source>
        <dbReference type="HAMAP-Rule" id="MF_00209"/>
    </source>
</evidence>
<gene>
    <name evidence="7" type="primary">ppa</name>
    <name evidence="8" type="ORF">ID47_00645</name>
</gene>
<evidence type="ECO:0000256" key="6">
    <source>
        <dbReference type="ARBA" id="ARBA00047820"/>
    </source>
</evidence>
<comment type="subunit">
    <text evidence="7">Homohexamer.</text>
</comment>
<feature type="binding site" evidence="7">
    <location>
        <position position="71"/>
    </location>
    <ligand>
        <name>Mg(2+)</name>
        <dbReference type="ChEBI" id="CHEBI:18420"/>
        <label>2</label>
    </ligand>
</feature>